<keyword evidence="2" id="KW-1185">Reference proteome</keyword>
<evidence type="ECO:0000313" key="1">
    <source>
        <dbReference type="EMBL" id="KAI8532137.1"/>
    </source>
</evidence>
<dbReference type="Proteomes" id="UP001062846">
    <property type="component" value="Chromosome 11"/>
</dbReference>
<gene>
    <name evidence="1" type="ORF">RHMOL_Rhmol11G0190200</name>
</gene>
<reference evidence="1" key="1">
    <citation type="submission" date="2022-02" db="EMBL/GenBank/DDBJ databases">
        <title>Plant Genome Project.</title>
        <authorList>
            <person name="Zhang R.-G."/>
        </authorList>
    </citation>
    <scope>NUCLEOTIDE SEQUENCE</scope>
    <source>
        <strain evidence="1">AT1</strain>
    </source>
</reference>
<name>A0ACC0LUZ6_RHOML</name>
<accession>A0ACC0LUZ6</accession>
<comment type="caution">
    <text evidence="1">The sequence shown here is derived from an EMBL/GenBank/DDBJ whole genome shotgun (WGS) entry which is preliminary data.</text>
</comment>
<protein>
    <submittedName>
        <fullName evidence="1">Uncharacterized protein</fullName>
    </submittedName>
</protein>
<dbReference type="EMBL" id="CM046398">
    <property type="protein sequence ID" value="KAI8532137.1"/>
    <property type="molecule type" value="Genomic_DNA"/>
</dbReference>
<organism evidence="1 2">
    <name type="scientific">Rhododendron molle</name>
    <name type="common">Chinese azalea</name>
    <name type="synonym">Azalea mollis</name>
    <dbReference type="NCBI Taxonomy" id="49168"/>
    <lineage>
        <taxon>Eukaryota</taxon>
        <taxon>Viridiplantae</taxon>
        <taxon>Streptophyta</taxon>
        <taxon>Embryophyta</taxon>
        <taxon>Tracheophyta</taxon>
        <taxon>Spermatophyta</taxon>
        <taxon>Magnoliopsida</taxon>
        <taxon>eudicotyledons</taxon>
        <taxon>Gunneridae</taxon>
        <taxon>Pentapetalae</taxon>
        <taxon>asterids</taxon>
        <taxon>Ericales</taxon>
        <taxon>Ericaceae</taxon>
        <taxon>Ericoideae</taxon>
        <taxon>Rhodoreae</taxon>
        <taxon>Rhododendron</taxon>
    </lineage>
</organism>
<proteinExistence type="predicted"/>
<evidence type="ECO:0000313" key="2">
    <source>
        <dbReference type="Proteomes" id="UP001062846"/>
    </source>
</evidence>
<sequence length="257" mass="29537">MVTKKKPQTSYAQLSQETKDKRNRRRRELDSNLTEAVRAKRSERYRLAYAKKANIYAEIRESKKARVDNTCTELQLQEENGHGKVIQSVCTPVEMMRNGQCSLTSIDHANMHVNIRNWDKDKQNEYCKQQCLQKDKDHKKTGRVVCSSKLHTNARAEMVNMMVDARSPYNINSEVQTEQVAVETMRTDEYCMQSFIGGVLREVSQCLVVHTEELAVEAMRTDEYCLQSSVGGVLQEVSQSSVQYCLSNVHEIGELYI</sequence>